<proteinExistence type="predicted"/>
<comment type="caution">
    <text evidence="1">The sequence shown here is derived from an EMBL/GenBank/DDBJ whole genome shotgun (WGS) entry which is preliminary data.</text>
</comment>
<evidence type="ECO:0000313" key="1">
    <source>
        <dbReference type="EMBL" id="CAF1550517.1"/>
    </source>
</evidence>
<dbReference type="AlphaFoldDB" id="A0A815X0K7"/>
<protein>
    <submittedName>
        <fullName evidence="1">Uncharacterized protein</fullName>
    </submittedName>
</protein>
<keyword evidence="2" id="KW-1185">Reference proteome</keyword>
<accession>A0A815X0K7</accession>
<sequence length="80" mass="8801">MFYFSSFQYSLCISKSLKPVSNSKSTAINPSCSPSIIYCGLGICACLELNSFCSVQLRSQPSYPITITLSKDPSIKKITY</sequence>
<name>A0A815X0K7_9BILA</name>
<organism evidence="1 2">
    <name type="scientific">Rotaria sordida</name>
    <dbReference type="NCBI Taxonomy" id="392033"/>
    <lineage>
        <taxon>Eukaryota</taxon>
        <taxon>Metazoa</taxon>
        <taxon>Spiralia</taxon>
        <taxon>Gnathifera</taxon>
        <taxon>Rotifera</taxon>
        <taxon>Eurotatoria</taxon>
        <taxon>Bdelloidea</taxon>
        <taxon>Philodinida</taxon>
        <taxon>Philodinidae</taxon>
        <taxon>Rotaria</taxon>
    </lineage>
</organism>
<dbReference type="EMBL" id="CAJNOL010003184">
    <property type="protein sequence ID" value="CAF1550517.1"/>
    <property type="molecule type" value="Genomic_DNA"/>
</dbReference>
<evidence type="ECO:0000313" key="2">
    <source>
        <dbReference type="Proteomes" id="UP000663870"/>
    </source>
</evidence>
<gene>
    <name evidence="1" type="ORF">JXQ802_LOCUS43606</name>
</gene>
<dbReference type="Proteomes" id="UP000663870">
    <property type="component" value="Unassembled WGS sequence"/>
</dbReference>
<reference evidence="1" key="1">
    <citation type="submission" date="2021-02" db="EMBL/GenBank/DDBJ databases">
        <authorList>
            <person name="Nowell W R."/>
        </authorList>
    </citation>
    <scope>NUCLEOTIDE SEQUENCE</scope>
</reference>